<proteinExistence type="predicted"/>
<keyword evidence="3" id="KW-1185">Reference proteome</keyword>
<dbReference type="AlphaFoldDB" id="A0A9N9C0T9"/>
<evidence type="ECO:0000256" key="1">
    <source>
        <dbReference type="SAM" id="MobiDB-lite"/>
    </source>
</evidence>
<feature type="compositionally biased region" description="Polar residues" evidence="1">
    <location>
        <begin position="37"/>
        <end position="47"/>
    </location>
</feature>
<name>A0A9N9C0T9_FUNMO</name>
<sequence length="60" mass="7108">MEVENCIVLYKKKRDTSTRIKNDPETHEKEDKDHKQNVGNEPQSVTDVLNHWLDWRGSNT</sequence>
<gene>
    <name evidence="2" type="ORF">FMOSSE_LOCUS8024</name>
</gene>
<accession>A0A9N9C0T9</accession>
<dbReference type="Proteomes" id="UP000789375">
    <property type="component" value="Unassembled WGS sequence"/>
</dbReference>
<dbReference type="EMBL" id="CAJVPP010002003">
    <property type="protein sequence ID" value="CAG8582616.1"/>
    <property type="molecule type" value="Genomic_DNA"/>
</dbReference>
<reference evidence="2" key="1">
    <citation type="submission" date="2021-06" db="EMBL/GenBank/DDBJ databases">
        <authorList>
            <person name="Kallberg Y."/>
            <person name="Tangrot J."/>
            <person name="Rosling A."/>
        </authorList>
    </citation>
    <scope>NUCLEOTIDE SEQUENCE</scope>
    <source>
        <strain evidence="2">87-6 pot B 2015</strain>
    </source>
</reference>
<feature type="region of interest" description="Disordered" evidence="1">
    <location>
        <begin position="16"/>
        <end position="60"/>
    </location>
</feature>
<organism evidence="2 3">
    <name type="scientific">Funneliformis mosseae</name>
    <name type="common">Endomycorrhizal fungus</name>
    <name type="synonym">Glomus mosseae</name>
    <dbReference type="NCBI Taxonomy" id="27381"/>
    <lineage>
        <taxon>Eukaryota</taxon>
        <taxon>Fungi</taxon>
        <taxon>Fungi incertae sedis</taxon>
        <taxon>Mucoromycota</taxon>
        <taxon>Glomeromycotina</taxon>
        <taxon>Glomeromycetes</taxon>
        <taxon>Glomerales</taxon>
        <taxon>Glomeraceae</taxon>
        <taxon>Funneliformis</taxon>
    </lineage>
</organism>
<comment type="caution">
    <text evidence="2">The sequence shown here is derived from an EMBL/GenBank/DDBJ whole genome shotgun (WGS) entry which is preliminary data.</text>
</comment>
<protein>
    <submittedName>
        <fullName evidence="2">11353_t:CDS:1</fullName>
    </submittedName>
</protein>
<feature type="compositionally biased region" description="Basic and acidic residues" evidence="1">
    <location>
        <begin position="16"/>
        <end position="36"/>
    </location>
</feature>
<evidence type="ECO:0000313" key="2">
    <source>
        <dbReference type="EMBL" id="CAG8582616.1"/>
    </source>
</evidence>
<evidence type="ECO:0000313" key="3">
    <source>
        <dbReference type="Proteomes" id="UP000789375"/>
    </source>
</evidence>